<dbReference type="GO" id="GO:0045454">
    <property type="term" value="P:cell redox homeostasis"/>
    <property type="evidence" value="ECO:0007669"/>
    <property type="project" value="TreeGrafter"/>
</dbReference>
<dbReference type="Gene3D" id="3.40.30.10">
    <property type="entry name" value="Glutaredoxin"/>
    <property type="match status" value="1"/>
</dbReference>
<dbReference type="PANTHER" id="PTHR43601:SF3">
    <property type="entry name" value="THIOREDOXIN, MITOCHONDRIAL"/>
    <property type="match status" value="1"/>
</dbReference>
<dbReference type="InterPro" id="IPR013766">
    <property type="entry name" value="Thioredoxin_domain"/>
</dbReference>
<dbReference type="Pfam" id="PF00085">
    <property type="entry name" value="Thioredoxin"/>
    <property type="match status" value="1"/>
</dbReference>
<dbReference type="SUPFAM" id="SSF52833">
    <property type="entry name" value="Thioredoxin-like"/>
    <property type="match status" value="1"/>
</dbReference>
<protein>
    <recommendedName>
        <fullName evidence="1">Thioredoxin domain-containing protein</fullName>
    </recommendedName>
</protein>
<proteinExistence type="predicted"/>
<evidence type="ECO:0000313" key="2">
    <source>
        <dbReference type="EMBL" id="QHS79462.1"/>
    </source>
</evidence>
<sequence length="97" mass="10790">MSITAYHFWSPTCGPCKVIKPAIEDLKDEFPSVSWVVVNTHEDHQGLSRTLGVQVVPTIVVVARSKEGATIYTDKHSGTAMMGYYRIIRAAMRLVPQ</sequence>
<dbReference type="EMBL" id="MN740643">
    <property type="protein sequence ID" value="QHS79462.1"/>
    <property type="molecule type" value="Genomic_DNA"/>
</dbReference>
<reference evidence="2" key="1">
    <citation type="journal article" date="2020" name="Nature">
        <title>Giant virus diversity and host interactions through global metagenomics.</title>
        <authorList>
            <person name="Schulz F."/>
            <person name="Roux S."/>
            <person name="Paez-Espino D."/>
            <person name="Jungbluth S."/>
            <person name="Walsh D.A."/>
            <person name="Denef V.J."/>
            <person name="McMahon K.D."/>
            <person name="Konstantinidis K.T."/>
            <person name="Eloe-Fadrosh E.A."/>
            <person name="Kyrpides N.C."/>
            <person name="Woyke T."/>
        </authorList>
    </citation>
    <scope>NUCLEOTIDE SEQUENCE</scope>
    <source>
        <strain evidence="2">GVMAG-S-1035237-23</strain>
    </source>
</reference>
<name>A0A6C0AIA3_9ZZZZ</name>
<feature type="domain" description="Thioredoxin" evidence="1">
    <location>
        <begin position="7"/>
        <end position="70"/>
    </location>
</feature>
<organism evidence="2">
    <name type="scientific">viral metagenome</name>
    <dbReference type="NCBI Taxonomy" id="1070528"/>
    <lineage>
        <taxon>unclassified sequences</taxon>
        <taxon>metagenomes</taxon>
        <taxon>organismal metagenomes</taxon>
    </lineage>
</organism>
<dbReference type="PANTHER" id="PTHR43601">
    <property type="entry name" value="THIOREDOXIN, MITOCHONDRIAL"/>
    <property type="match status" value="1"/>
</dbReference>
<dbReference type="InterPro" id="IPR036249">
    <property type="entry name" value="Thioredoxin-like_sf"/>
</dbReference>
<accession>A0A6C0AIA3</accession>
<dbReference type="CDD" id="cd02947">
    <property type="entry name" value="TRX_family"/>
    <property type="match status" value="1"/>
</dbReference>
<dbReference type="AlphaFoldDB" id="A0A6C0AIA3"/>
<evidence type="ECO:0000259" key="1">
    <source>
        <dbReference type="Pfam" id="PF00085"/>
    </source>
</evidence>